<organism evidence="2 3">
    <name type="scientific">Cyanobium gracile (strain ATCC 27147 / PCC 6307)</name>
    <dbReference type="NCBI Taxonomy" id="292564"/>
    <lineage>
        <taxon>Bacteria</taxon>
        <taxon>Bacillati</taxon>
        <taxon>Cyanobacteriota</taxon>
        <taxon>Cyanophyceae</taxon>
        <taxon>Synechococcales</taxon>
        <taxon>Prochlorococcaceae</taxon>
        <taxon>Cyanobium</taxon>
    </lineage>
</organism>
<dbReference type="KEGG" id="cgc:Cyagr_2811"/>
<dbReference type="NCBIfam" id="TIGR04260">
    <property type="entry name" value="Cyano_gly_rpt"/>
    <property type="match status" value="1"/>
</dbReference>
<gene>
    <name evidence="2" type="ordered locus">Cyagr_2811</name>
</gene>
<dbReference type="RefSeq" id="WP_015110338.1">
    <property type="nucleotide sequence ID" value="NC_019675.1"/>
</dbReference>
<dbReference type="STRING" id="292564.Cyagr_2811"/>
<dbReference type="InterPro" id="IPR026356">
    <property type="entry name" value="GrrA/OscA1_RiPP"/>
</dbReference>
<dbReference type="eggNOG" id="ENOG5030REG">
    <property type="taxonomic scope" value="Bacteria"/>
</dbReference>
<dbReference type="EMBL" id="CP003495">
    <property type="protein sequence ID" value="AFY29903.1"/>
    <property type="molecule type" value="Genomic_DNA"/>
</dbReference>
<protein>
    <recommendedName>
        <fullName evidence="4">RSAM-associated Gly-rich repeat protein</fullName>
    </recommendedName>
</protein>
<feature type="signal peptide" evidence="1">
    <location>
        <begin position="1"/>
        <end position="22"/>
    </location>
</feature>
<name>K9PAE0_CYAGP</name>
<dbReference type="Proteomes" id="UP000010388">
    <property type="component" value="Chromosome"/>
</dbReference>
<keyword evidence="1" id="KW-0732">Signal</keyword>
<dbReference type="PATRIC" id="fig|292564.3.peg.2669"/>
<evidence type="ECO:0000256" key="1">
    <source>
        <dbReference type="SAM" id="SignalP"/>
    </source>
</evidence>
<evidence type="ECO:0000313" key="2">
    <source>
        <dbReference type="EMBL" id="AFY29903.1"/>
    </source>
</evidence>
<evidence type="ECO:0000313" key="3">
    <source>
        <dbReference type="Proteomes" id="UP000010388"/>
    </source>
</evidence>
<accession>K9PAE0</accession>
<feature type="chain" id="PRO_5003934582" description="RSAM-associated Gly-rich repeat protein" evidence="1">
    <location>
        <begin position="23"/>
        <end position="143"/>
    </location>
</feature>
<sequence>MTNHPRSGLFGFLLLLAALAPAGAGARAVIDGPSRPATAAPSSSPLEAAPGSIDARLRRISEAMGHASGQPAGAEGRAKAPDGRLGYIFVNGGGPRFGWGNGGFRNGGWGNGGFRNGGWGNGGFRNGGWGNGGFRNGGFRNFW</sequence>
<reference evidence="3" key="1">
    <citation type="journal article" date="2013" name="Proc. Natl. Acad. Sci. U.S.A.">
        <title>Improving the coverage of the cyanobacterial phylum using diversity-driven genome sequencing.</title>
        <authorList>
            <person name="Shih P.M."/>
            <person name="Wu D."/>
            <person name="Latifi A."/>
            <person name="Axen S.D."/>
            <person name="Fewer D.P."/>
            <person name="Talla E."/>
            <person name="Calteau A."/>
            <person name="Cai F."/>
            <person name="Tandeau de Marsac N."/>
            <person name="Rippka R."/>
            <person name="Herdman M."/>
            <person name="Sivonen K."/>
            <person name="Coursin T."/>
            <person name="Laurent T."/>
            <person name="Goodwin L."/>
            <person name="Nolan M."/>
            <person name="Davenport K.W."/>
            <person name="Han C.S."/>
            <person name="Rubin E.M."/>
            <person name="Eisen J.A."/>
            <person name="Woyke T."/>
            <person name="Gugger M."/>
            <person name="Kerfeld C.A."/>
        </authorList>
    </citation>
    <scope>NUCLEOTIDE SEQUENCE [LARGE SCALE GENOMIC DNA]</scope>
    <source>
        <strain evidence="3">ATCC 27147 / PCC 6307</strain>
    </source>
</reference>
<dbReference type="HOGENOM" id="CLU_1802918_0_0_3"/>
<dbReference type="AlphaFoldDB" id="K9PAE0"/>
<proteinExistence type="predicted"/>
<evidence type="ECO:0008006" key="4">
    <source>
        <dbReference type="Google" id="ProtNLM"/>
    </source>
</evidence>